<keyword evidence="2" id="KW-1185">Reference proteome</keyword>
<name>A0ACD3A7W0_9AGAR</name>
<dbReference type="EMBL" id="ML208627">
    <property type="protein sequence ID" value="TFK61810.1"/>
    <property type="molecule type" value="Genomic_DNA"/>
</dbReference>
<accession>A0ACD3A7W0</accession>
<evidence type="ECO:0000313" key="2">
    <source>
        <dbReference type="Proteomes" id="UP000308600"/>
    </source>
</evidence>
<gene>
    <name evidence="1" type="ORF">BDN72DRAFT_828038</name>
</gene>
<evidence type="ECO:0000313" key="1">
    <source>
        <dbReference type="EMBL" id="TFK61810.1"/>
    </source>
</evidence>
<dbReference type="Proteomes" id="UP000308600">
    <property type="component" value="Unassembled WGS sequence"/>
</dbReference>
<proteinExistence type="predicted"/>
<sequence length="1218" mass="135422">MLKRMVRGLGGPKNPAQTRTNSAPHRPFLPPSHYARAAGIGIPSVPQEPRCPGINDDTYENGFLPVSYLTGAHTSDSSMDTGEKRFSLLCRRKSSPVSRSNSNSSRAGRITGLPQLEREILPSLKDTIDRMTRPPSVVLPTSPQSPFAQDSVAPGTREPHRLFGLAAEVQSSKVAASVGSSKGPPKSALRSPTPRLHFKSDQSSSSTPAPGPSKLQKSSCLEKHNGSPVRSPTEKYQGYTRQRSTTDPGVGPLRHHSNHDSDFSTPQVKSSKQCSQIPRPSGKSIFTCRMPSVNIHQSSDRLSQDTEDEGSLASSTGNGISSGSRNMGTAVRKDTRRRVGLGLRTEPEQVSDGLSEAGRQWVSLRKANSRIRCNPTPPPTSSHGKKPHPPAKWSSISREQASVETDASNSHWRRHADLLGLVSNIAAGQSSHLLVHHNPESDYYGEDGLVMCAPRSVYIPDNQPGRSYDDSIYEEEAQVDPNPSTYSQKRSPEQTKYGHLSVTPPSPITRGVGRIGSTPRDRSASRSPIVHQPNVPMIPSALKQHSVYQSVSPNTVGYSPTRQEERALQYTVHVDLTRMPDAFEVASTASAIANRERASLGLPKSSPEHQGSEPISHTEGRLSALERAAWQESTQELSSGAEMLLRKLENQPALSYHKLNQGIAQDARTCAPIPDPTESTFSTRGVTPRYLVIQEVIQTEESFSEALELFVRLYILPLRVQNSRTWISGVPTEVSSLFDWYEDITNIHHQLLDYMRDFQKSYLDDRFAEYLRPVVSSLEVYQPYLVRLADILRKINRRLQDPEDDFGEFIRIQESASKRNRQRIEPLLRQPLDRLEKYPELFKRLLNATPKSHPDYLSTFSLYHSTDLAIRVLMEVKNREEEYTLIKQLSARIWRLPRSAQLAQRERRLLLQGALSLQPSDWKASDVPRRGLSQPTPDEFYSARLSNRSSRLVDAVNEWSTRRERSGSVASTNTGASFSSYSSASSSSSSGFSVPRTPTTPQYLSRSLPGFHHPRLPVSPTARDTADAPPVQVFVFTDLVILADPVPGNSRDEWTLHEQPGLARILEVTENPNDLDTLTLDILALKPEDVNNTINFDDVVVQQIHLKLPGHDQVTNGTRESWLAAFRSCLRSTLQLAALPGYREAHIGEVSTEMKGTVLSLLASGLPLPKSPSMQQAEYHSGEPQENARQEREQRGWWALRFHQVLQEFLHRGDAFAL</sequence>
<organism evidence="1 2">
    <name type="scientific">Pluteus cervinus</name>
    <dbReference type="NCBI Taxonomy" id="181527"/>
    <lineage>
        <taxon>Eukaryota</taxon>
        <taxon>Fungi</taxon>
        <taxon>Dikarya</taxon>
        <taxon>Basidiomycota</taxon>
        <taxon>Agaricomycotina</taxon>
        <taxon>Agaricomycetes</taxon>
        <taxon>Agaricomycetidae</taxon>
        <taxon>Agaricales</taxon>
        <taxon>Pluteineae</taxon>
        <taxon>Pluteaceae</taxon>
        <taxon>Pluteus</taxon>
    </lineage>
</organism>
<reference evidence="1 2" key="1">
    <citation type="journal article" date="2019" name="Nat. Ecol. Evol.">
        <title>Megaphylogeny resolves global patterns of mushroom evolution.</title>
        <authorList>
            <person name="Varga T."/>
            <person name="Krizsan K."/>
            <person name="Foldi C."/>
            <person name="Dima B."/>
            <person name="Sanchez-Garcia M."/>
            <person name="Sanchez-Ramirez S."/>
            <person name="Szollosi G.J."/>
            <person name="Szarkandi J.G."/>
            <person name="Papp V."/>
            <person name="Albert L."/>
            <person name="Andreopoulos W."/>
            <person name="Angelini C."/>
            <person name="Antonin V."/>
            <person name="Barry K.W."/>
            <person name="Bougher N.L."/>
            <person name="Buchanan P."/>
            <person name="Buyck B."/>
            <person name="Bense V."/>
            <person name="Catcheside P."/>
            <person name="Chovatia M."/>
            <person name="Cooper J."/>
            <person name="Damon W."/>
            <person name="Desjardin D."/>
            <person name="Finy P."/>
            <person name="Geml J."/>
            <person name="Haridas S."/>
            <person name="Hughes K."/>
            <person name="Justo A."/>
            <person name="Karasinski D."/>
            <person name="Kautmanova I."/>
            <person name="Kiss B."/>
            <person name="Kocsube S."/>
            <person name="Kotiranta H."/>
            <person name="LaButti K.M."/>
            <person name="Lechner B.E."/>
            <person name="Liimatainen K."/>
            <person name="Lipzen A."/>
            <person name="Lukacs Z."/>
            <person name="Mihaltcheva S."/>
            <person name="Morgado L.N."/>
            <person name="Niskanen T."/>
            <person name="Noordeloos M.E."/>
            <person name="Ohm R.A."/>
            <person name="Ortiz-Santana B."/>
            <person name="Ovrebo C."/>
            <person name="Racz N."/>
            <person name="Riley R."/>
            <person name="Savchenko A."/>
            <person name="Shiryaev A."/>
            <person name="Soop K."/>
            <person name="Spirin V."/>
            <person name="Szebenyi C."/>
            <person name="Tomsovsky M."/>
            <person name="Tulloss R.E."/>
            <person name="Uehling J."/>
            <person name="Grigoriev I.V."/>
            <person name="Vagvolgyi C."/>
            <person name="Papp T."/>
            <person name="Martin F.M."/>
            <person name="Miettinen O."/>
            <person name="Hibbett D.S."/>
            <person name="Nagy L.G."/>
        </authorList>
    </citation>
    <scope>NUCLEOTIDE SEQUENCE [LARGE SCALE GENOMIC DNA]</scope>
    <source>
        <strain evidence="1 2">NL-1719</strain>
    </source>
</reference>
<protein>
    <submittedName>
        <fullName evidence="1">Uncharacterized protein</fullName>
    </submittedName>
</protein>